<keyword evidence="1 2" id="KW-0694">RNA-binding</keyword>
<dbReference type="Proteomes" id="UP000019487">
    <property type="component" value="Unassembled WGS sequence"/>
</dbReference>
<dbReference type="InterPro" id="IPR012677">
    <property type="entry name" value="Nucleotide-bd_a/b_plait_sf"/>
</dbReference>
<reference evidence="5 6" key="1">
    <citation type="journal article" date="2014" name="Genome Announc.">
        <title>Draft genome sequence of Sclerotinia borealis, a psychrophilic plant pathogenic fungus.</title>
        <authorList>
            <person name="Mardanov A.V."/>
            <person name="Beletsky A.V."/>
            <person name="Kadnikov V.V."/>
            <person name="Ignatov A.N."/>
            <person name="Ravin N.V."/>
        </authorList>
    </citation>
    <scope>NUCLEOTIDE SEQUENCE [LARGE SCALE GENOMIC DNA]</scope>
    <source>
        <strain evidence="6">F-4157</strain>
    </source>
</reference>
<sequence>MSDSSNWRGGPLCSRRSSSQATDRVACRKKPPEDVQVHRPEQQQEDSPETIKAIAEGRRVYLGNLLYTTTPDDINKFLAKNSIVSATNVHVSIDPFTGRCPGYCFIEFAEKGNAGDAMRILEGLPLFGRPVKCRPCRPKGNLRHGGPGYGVRDENSSLSYNRWGDWEGSGVGDPKQDRLSGQTGPDDAMRYFQVSKAQEEGRQLRVDGLPRMLDQSENDLEIRSIFKDFEIDAVSKRVSPRDNNPDNHRRNFCYIDFTTSQGAQAARQAIDGILYRDAPLKFAIAIPKSSRKPDKYATAKEKAMGSSRWT</sequence>
<evidence type="ECO:0000256" key="3">
    <source>
        <dbReference type="SAM" id="MobiDB-lite"/>
    </source>
</evidence>
<gene>
    <name evidence="5" type="ORF">SBOR_6833</name>
</gene>
<feature type="domain" description="RRM" evidence="4">
    <location>
        <begin position="202"/>
        <end position="287"/>
    </location>
</feature>
<dbReference type="InterPro" id="IPR000504">
    <property type="entry name" value="RRM_dom"/>
</dbReference>
<dbReference type="Gene3D" id="3.30.70.330">
    <property type="match status" value="2"/>
</dbReference>
<feature type="compositionally biased region" description="Basic and acidic residues" evidence="3">
    <location>
        <begin position="30"/>
        <end position="42"/>
    </location>
</feature>
<dbReference type="AlphaFoldDB" id="W9CAA2"/>
<comment type="caution">
    <text evidence="5">The sequence shown here is derived from an EMBL/GenBank/DDBJ whole genome shotgun (WGS) entry which is preliminary data.</text>
</comment>
<dbReference type="InterPro" id="IPR035979">
    <property type="entry name" value="RBD_domain_sf"/>
</dbReference>
<dbReference type="EMBL" id="AYSA01000363">
    <property type="protein sequence ID" value="ESZ92776.1"/>
    <property type="molecule type" value="Genomic_DNA"/>
</dbReference>
<evidence type="ECO:0000313" key="5">
    <source>
        <dbReference type="EMBL" id="ESZ92776.1"/>
    </source>
</evidence>
<dbReference type="OrthoDB" id="272703at2759"/>
<dbReference type="CDD" id="cd00590">
    <property type="entry name" value="RRM_SF"/>
    <property type="match status" value="1"/>
</dbReference>
<feature type="domain" description="RRM" evidence="4">
    <location>
        <begin position="58"/>
        <end position="138"/>
    </location>
</feature>
<dbReference type="SUPFAM" id="SSF54928">
    <property type="entry name" value="RNA-binding domain, RBD"/>
    <property type="match status" value="1"/>
</dbReference>
<proteinExistence type="predicted"/>
<dbReference type="PANTHER" id="PTHR23236:SF12">
    <property type="entry name" value="EUKARYOTIC INITIATION FACTOR 4B-RELATED"/>
    <property type="match status" value="1"/>
</dbReference>
<dbReference type="PANTHER" id="PTHR23236">
    <property type="entry name" value="EUKARYOTIC TRANSLATION INITIATION FACTOR 4B/4H"/>
    <property type="match status" value="1"/>
</dbReference>
<evidence type="ECO:0000256" key="2">
    <source>
        <dbReference type="PROSITE-ProRule" id="PRU00176"/>
    </source>
</evidence>
<accession>W9CAA2</accession>
<name>W9CAA2_SCLBF</name>
<dbReference type="PROSITE" id="PS50102">
    <property type="entry name" value="RRM"/>
    <property type="match status" value="2"/>
</dbReference>
<dbReference type="GO" id="GO:0008143">
    <property type="term" value="F:poly(A) binding"/>
    <property type="evidence" value="ECO:0007669"/>
    <property type="project" value="TreeGrafter"/>
</dbReference>
<feature type="region of interest" description="Disordered" evidence="3">
    <location>
        <begin position="165"/>
        <end position="184"/>
    </location>
</feature>
<organism evidence="5 6">
    <name type="scientific">Sclerotinia borealis (strain F-4128)</name>
    <dbReference type="NCBI Taxonomy" id="1432307"/>
    <lineage>
        <taxon>Eukaryota</taxon>
        <taxon>Fungi</taxon>
        <taxon>Dikarya</taxon>
        <taxon>Ascomycota</taxon>
        <taxon>Pezizomycotina</taxon>
        <taxon>Leotiomycetes</taxon>
        <taxon>Helotiales</taxon>
        <taxon>Sclerotiniaceae</taxon>
        <taxon>Sclerotinia</taxon>
    </lineage>
</organism>
<evidence type="ECO:0000256" key="1">
    <source>
        <dbReference type="ARBA" id="ARBA00022884"/>
    </source>
</evidence>
<dbReference type="SMART" id="SM00360">
    <property type="entry name" value="RRM"/>
    <property type="match status" value="2"/>
</dbReference>
<dbReference type="Pfam" id="PF00076">
    <property type="entry name" value="RRM_1"/>
    <property type="match status" value="1"/>
</dbReference>
<dbReference type="STRING" id="1432307.W9CAA2"/>
<evidence type="ECO:0000313" key="6">
    <source>
        <dbReference type="Proteomes" id="UP000019487"/>
    </source>
</evidence>
<dbReference type="HOGENOM" id="CLU_050545_0_0_1"/>
<evidence type="ECO:0000259" key="4">
    <source>
        <dbReference type="PROSITE" id="PS50102"/>
    </source>
</evidence>
<protein>
    <submittedName>
        <fullName evidence="5">RNA recognition domain-containing protein</fullName>
    </submittedName>
</protein>
<keyword evidence="6" id="KW-1185">Reference proteome</keyword>
<feature type="region of interest" description="Disordered" evidence="3">
    <location>
        <begin position="1"/>
        <end position="49"/>
    </location>
</feature>